<dbReference type="Pfam" id="PF01596">
    <property type="entry name" value="Methyltransf_3"/>
    <property type="match status" value="1"/>
</dbReference>
<keyword evidence="3 4" id="KW-0949">S-adenosyl-L-methionine</keyword>
<keyword evidence="4" id="KW-0819">tRNA processing</keyword>
<name>A0ABS2MQA5_9FIRM</name>
<comment type="subunit">
    <text evidence="4">Homodimer.</text>
</comment>
<dbReference type="Gene3D" id="3.40.50.150">
    <property type="entry name" value="Vaccinia Virus protein VP39"/>
    <property type="match status" value="1"/>
</dbReference>
<feature type="binding site" evidence="4">
    <location>
        <position position="135"/>
    </location>
    <ligand>
        <name>S-adenosyl-L-methionine</name>
        <dbReference type="ChEBI" id="CHEBI:59789"/>
    </ligand>
</feature>
<comment type="caution">
    <text evidence="5">The sequence shown here is derived from an EMBL/GenBank/DDBJ whole genome shotgun (WGS) entry which is preliminary data.</text>
</comment>
<feature type="binding site" evidence="4">
    <location>
        <begin position="117"/>
        <end position="118"/>
    </location>
    <ligand>
        <name>S-adenosyl-L-methionine</name>
        <dbReference type="ChEBI" id="CHEBI:59789"/>
    </ligand>
</feature>
<evidence type="ECO:0000256" key="2">
    <source>
        <dbReference type="ARBA" id="ARBA00022679"/>
    </source>
</evidence>
<evidence type="ECO:0000313" key="6">
    <source>
        <dbReference type="Proteomes" id="UP000767854"/>
    </source>
</evidence>
<comment type="similarity">
    <text evidence="4">Belongs to the class I-like SAM-binding methyltransferase superfamily. Cation-dependent O-methyltransferase family.</text>
</comment>
<evidence type="ECO:0000256" key="3">
    <source>
        <dbReference type="ARBA" id="ARBA00022691"/>
    </source>
</evidence>
<keyword evidence="6" id="KW-1185">Reference proteome</keyword>
<dbReference type="PANTHER" id="PTHR10509">
    <property type="entry name" value="O-METHYLTRANSFERASE-RELATED"/>
    <property type="match status" value="1"/>
</dbReference>
<protein>
    <recommendedName>
        <fullName evidence="4">tRNA 5-hydroxyuridine methyltransferase</fullName>
        <ecNumber evidence="4">2.1.1.-</ecNumber>
    </recommendedName>
    <alternativeName>
        <fullName evidence="4">ho5U methyltransferase</fullName>
    </alternativeName>
</protein>
<accession>A0ABS2MQA5</accession>
<dbReference type="RefSeq" id="WP_204663214.1">
    <property type="nucleotide sequence ID" value="NZ_JAFBDT010000006.1"/>
</dbReference>
<dbReference type="CDD" id="cd02440">
    <property type="entry name" value="AdoMet_MTases"/>
    <property type="match status" value="1"/>
</dbReference>
<dbReference type="InterPro" id="IPR029063">
    <property type="entry name" value="SAM-dependent_MTases_sf"/>
</dbReference>
<reference evidence="5 6" key="1">
    <citation type="submission" date="2021-01" db="EMBL/GenBank/DDBJ databases">
        <title>Genomic Encyclopedia of Type Strains, Phase IV (KMG-IV): sequencing the most valuable type-strain genomes for metagenomic binning, comparative biology and taxonomic classification.</title>
        <authorList>
            <person name="Goeker M."/>
        </authorList>
    </citation>
    <scope>NUCLEOTIDE SEQUENCE [LARGE SCALE GENOMIC DNA]</scope>
    <source>
        <strain evidence="5 6">DSM 24436</strain>
    </source>
</reference>
<feature type="binding site" evidence="4">
    <location>
        <position position="161"/>
    </location>
    <ligand>
        <name>Mg(2+)</name>
        <dbReference type="ChEBI" id="CHEBI:18420"/>
    </ligand>
</feature>
<dbReference type="InterPro" id="IPR043675">
    <property type="entry name" value="TrmR_methyltr"/>
</dbReference>
<keyword evidence="2 4" id="KW-0808">Transferase</keyword>
<feature type="binding site" evidence="4">
    <location>
        <position position="135"/>
    </location>
    <ligand>
        <name>Mg(2+)</name>
        <dbReference type="ChEBI" id="CHEBI:18420"/>
    </ligand>
</feature>
<feature type="binding site" evidence="4">
    <location>
        <position position="72"/>
    </location>
    <ligand>
        <name>S-adenosyl-L-methionine</name>
        <dbReference type="ChEBI" id="CHEBI:59789"/>
    </ligand>
</feature>
<feature type="binding site" evidence="4">
    <location>
        <position position="162"/>
    </location>
    <ligand>
        <name>Mg(2+)</name>
        <dbReference type="ChEBI" id="CHEBI:18420"/>
    </ligand>
</feature>
<dbReference type="PANTHER" id="PTHR10509:SF14">
    <property type="entry name" value="CAFFEOYL-COA O-METHYLTRANSFERASE 3-RELATED"/>
    <property type="match status" value="1"/>
</dbReference>
<evidence type="ECO:0000313" key="5">
    <source>
        <dbReference type="EMBL" id="MBM7561576.1"/>
    </source>
</evidence>
<gene>
    <name evidence="4" type="primary">trmR</name>
    <name evidence="5" type="ORF">JOC49_001096</name>
</gene>
<feature type="binding site" evidence="4">
    <location>
        <position position="42"/>
    </location>
    <ligand>
        <name>S-adenosyl-L-methionine</name>
        <dbReference type="ChEBI" id="CHEBI:59789"/>
    </ligand>
</feature>
<dbReference type="HAMAP" id="MF_02217">
    <property type="entry name" value="TrmR_methyltr"/>
    <property type="match status" value="1"/>
</dbReference>
<proteinExistence type="inferred from homology"/>
<keyword evidence="4" id="KW-0479">Metal-binding</keyword>
<dbReference type="InterPro" id="IPR050362">
    <property type="entry name" value="Cation-dep_OMT"/>
</dbReference>
<feature type="binding site" evidence="4">
    <location>
        <position position="89"/>
    </location>
    <ligand>
        <name>S-adenosyl-L-methionine</name>
        <dbReference type="ChEBI" id="CHEBI:59789"/>
    </ligand>
</feature>
<dbReference type="PROSITE" id="PS51682">
    <property type="entry name" value="SAM_OMT_I"/>
    <property type="match status" value="1"/>
</dbReference>
<dbReference type="EC" id="2.1.1.-" evidence="4"/>
<evidence type="ECO:0000256" key="4">
    <source>
        <dbReference type="HAMAP-Rule" id="MF_02217"/>
    </source>
</evidence>
<keyword evidence="4" id="KW-0460">Magnesium</keyword>
<sequence length="222" mass="24982">MTQKSNIVDTYVEKYIRSLLPKSDGLLAELETYAEMHHIPIVHPEVAQHLKVLIQIQKPNRILEIGTAIGYSAALMALGMTGGRIETIELKEEMIEKAKETFEKLESPVDIIQHQGDAQMVLKEIEGTFDLIFIDASKGHYQTFFDLALPKLRPGGIIVSDNVLYKGMVATDAYLVKRKITIVKRMRRFLAYISDKPNIETTILPLGDGLAITYKKEAVNRA</sequence>
<dbReference type="InterPro" id="IPR002935">
    <property type="entry name" value="SAM_O-MeTrfase"/>
</dbReference>
<organism evidence="5 6">
    <name type="scientific">Fusibacter tunisiensis</name>
    <dbReference type="NCBI Taxonomy" id="1008308"/>
    <lineage>
        <taxon>Bacteria</taxon>
        <taxon>Bacillati</taxon>
        <taxon>Bacillota</taxon>
        <taxon>Clostridia</taxon>
        <taxon>Eubacteriales</taxon>
        <taxon>Eubacteriales Family XII. Incertae Sedis</taxon>
        <taxon>Fusibacter</taxon>
    </lineage>
</organism>
<comment type="catalytic activity">
    <reaction evidence="4">
        <text>5-hydroxyuridine(34) in tRNA + S-adenosyl-L-methionine = 5-methoxyuridine(34) in tRNA + S-adenosyl-L-homocysteine + H(+)</text>
        <dbReference type="Rhea" id="RHEA:60524"/>
        <dbReference type="Rhea" id="RHEA-COMP:13381"/>
        <dbReference type="Rhea" id="RHEA-COMP:15591"/>
        <dbReference type="ChEBI" id="CHEBI:15378"/>
        <dbReference type="ChEBI" id="CHEBI:57856"/>
        <dbReference type="ChEBI" id="CHEBI:59789"/>
        <dbReference type="ChEBI" id="CHEBI:136877"/>
        <dbReference type="ChEBI" id="CHEBI:143860"/>
    </reaction>
</comment>
<comment type="function">
    <text evidence="4">Catalyzes the methylation of 5-hydroxyuridine (ho5U) to form 5-methoxyuridine (mo5U) at position 34 in tRNAs.</text>
</comment>
<dbReference type="Proteomes" id="UP000767854">
    <property type="component" value="Unassembled WGS sequence"/>
</dbReference>
<dbReference type="EMBL" id="JAFBDT010000006">
    <property type="protein sequence ID" value="MBM7561576.1"/>
    <property type="molecule type" value="Genomic_DNA"/>
</dbReference>
<evidence type="ECO:0000256" key="1">
    <source>
        <dbReference type="ARBA" id="ARBA00022603"/>
    </source>
</evidence>
<keyword evidence="1 4" id="KW-0489">Methyltransferase</keyword>
<dbReference type="SUPFAM" id="SSF53335">
    <property type="entry name" value="S-adenosyl-L-methionine-dependent methyltransferases"/>
    <property type="match status" value="1"/>
</dbReference>